<feature type="compositionally biased region" description="Polar residues" evidence="1">
    <location>
        <begin position="472"/>
        <end position="485"/>
    </location>
</feature>
<evidence type="ECO:0000313" key="3">
    <source>
        <dbReference type="Proteomes" id="UP000219338"/>
    </source>
</evidence>
<protein>
    <submittedName>
        <fullName evidence="2">Uncharacterized protein</fullName>
    </submittedName>
</protein>
<gene>
    <name evidence="2" type="ORF">ARMOST_00154</name>
</gene>
<feature type="compositionally biased region" description="Basic and acidic residues" evidence="1">
    <location>
        <begin position="400"/>
        <end position="413"/>
    </location>
</feature>
<feature type="compositionally biased region" description="Basic residues" evidence="1">
    <location>
        <begin position="1"/>
        <end position="13"/>
    </location>
</feature>
<feature type="compositionally biased region" description="Basic and acidic residues" evidence="1">
    <location>
        <begin position="178"/>
        <end position="194"/>
    </location>
</feature>
<evidence type="ECO:0000313" key="2">
    <source>
        <dbReference type="EMBL" id="SJK96906.1"/>
    </source>
</evidence>
<feature type="compositionally biased region" description="Polar residues" evidence="1">
    <location>
        <begin position="23"/>
        <end position="35"/>
    </location>
</feature>
<dbReference type="Proteomes" id="UP000219338">
    <property type="component" value="Unassembled WGS sequence"/>
</dbReference>
<accession>A0A284QKB3</accession>
<organism evidence="2 3">
    <name type="scientific">Armillaria ostoyae</name>
    <name type="common">Armillaria root rot fungus</name>
    <dbReference type="NCBI Taxonomy" id="47428"/>
    <lineage>
        <taxon>Eukaryota</taxon>
        <taxon>Fungi</taxon>
        <taxon>Dikarya</taxon>
        <taxon>Basidiomycota</taxon>
        <taxon>Agaricomycotina</taxon>
        <taxon>Agaricomycetes</taxon>
        <taxon>Agaricomycetidae</taxon>
        <taxon>Agaricales</taxon>
        <taxon>Marasmiineae</taxon>
        <taxon>Physalacriaceae</taxon>
        <taxon>Armillaria</taxon>
    </lineage>
</organism>
<sequence>MSARQNKKQRKGRSNPNNRERTVTTLTEDPNSSYLVPTPSEESPAVLMGSNQAYTMAQNFPFSFQNFVQQQPFYQQQQQPQPGSNDLEVLENLKQRIKAGQHEFYRAIPNPAALASIYKGPSSSSLHPERAPDYHDSSSPSKTGPLSPPDASQRPRKENWEGARMQMDTSNNNGGGRYADDTPKSTPDLNDHKPQTPSADPGPPQRSATVNGSASRNGSSGNLKSDPQRAESRGPPLDERSRASWSHRDDVPSSDDRRLSDARTNRAGNDRALPPAKETSRHYEGRDSDRERDRDRDRFRYRDDRRMTDARRPPPDQRHYEPDYSRSGLPPRRYDSRDDIADDRRPPPADERGPRPSLSDDRLSRPPVDIRPAADSRPLISDSRPLISDSRVPLSSSRPAVEDRAIRPVDRDLPLPSGTPRPAQPAARIPADDRAARPATLEERISRPSLQDRITQPRAEPPHPGPSLGERLSQSTTEPDNGRTSQPDDRLTRSTSNVPERSHDRADTTRPPPSTLAVDDHPPRQDDRTPRPGGERYSRPPSPPRASTYNRAPSVARDDTRTKIASPAPRSESYRPPPKLTRPVPNNYRPGEIQDERDRDRDRERDRDRDRVEGYSGPGRFSPPSAADLARDRDRLRRQFAPDPPPREAYDERDRRYVPPPPPAQRPDWPSSYSQAPYEGRGRDWDDDYWKYNNRGADRDRYDAPRTTTANAWETREERERRTTTYPPAPPPRVPSPARSSYDPARPLSTRLDYPPATAPAAAGDDRERTYPPPPARDARFTGTATTPSPGYTGTRRPRSPSPLRNRLAGAPPAEDLRPPVKRTRENYDYYSGRALYERPVSPAQPPPTSAGSSYYDSSRAPPTSASTVGSGAPPEYSRDYPATYDRPVRQSYPPRNAGYGRDLREERRYMPPSR</sequence>
<keyword evidence="3" id="KW-1185">Reference proteome</keyword>
<feature type="compositionally biased region" description="Basic and acidic residues" evidence="1">
    <location>
        <begin position="127"/>
        <end position="136"/>
    </location>
</feature>
<feature type="compositionally biased region" description="Basic and acidic residues" evidence="1">
    <location>
        <begin position="645"/>
        <end position="657"/>
    </location>
</feature>
<feature type="compositionally biased region" description="Low complexity" evidence="1">
    <location>
        <begin position="211"/>
        <end position="222"/>
    </location>
</feature>
<feature type="region of interest" description="Disordered" evidence="1">
    <location>
        <begin position="116"/>
        <end position="915"/>
    </location>
</feature>
<feature type="compositionally biased region" description="Basic and acidic residues" evidence="1">
    <location>
        <begin position="430"/>
        <end position="446"/>
    </location>
</feature>
<feature type="compositionally biased region" description="Polar residues" evidence="1">
    <location>
        <begin position="850"/>
        <end position="870"/>
    </location>
</feature>
<name>A0A284QKB3_ARMOS</name>
<feature type="compositionally biased region" description="Basic and acidic residues" evidence="1">
    <location>
        <begin position="815"/>
        <end position="828"/>
    </location>
</feature>
<feature type="compositionally biased region" description="Basic and acidic residues" evidence="1">
    <location>
        <begin position="680"/>
        <end position="704"/>
    </location>
</feature>
<feature type="compositionally biased region" description="Polar residues" evidence="1">
    <location>
        <begin position="783"/>
        <end position="792"/>
    </location>
</feature>
<feature type="compositionally biased region" description="Basic and acidic residues" evidence="1">
    <location>
        <begin position="902"/>
        <end position="915"/>
    </location>
</feature>
<feature type="compositionally biased region" description="Basic and acidic residues" evidence="1">
    <location>
        <begin position="226"/>
        <end position="264"/>
    </location>
</feature>
<dbReference type="OMA" id="YTREWRE"/>
<feature type="compositionally biased region" description="Basic and acidic residues" evidence="1">
    <location>
        <begin position="518"/>
        <end position="538"/>
    </location>
</feature>
<dbReference type="OrthoDB" id="3184410at2759"/>
<proteinExistence type="predicted"/>
<feature type="compositionally biased region" description="Basic and acidic residues" evidence="1">
    <location>
        <begin position="714"/>
        <end position="723"/>
    </location>
</feature>
<feature type="region of interest" description="Disordered" evidence="1">
    <location>
        <begin position="1"/>
        <end position="42"/>
    </location>
</feature>
<feature type="compositionally biased region" description="Basic and acidic residues" evidence="1">
    <location>
        <begin position="592"/>
        <end position="613"/>
    </location>
</feature>
<dbReference type="STRING" id="47428.A0A284QKB3"/>
<reference evidence="3" key="1">
    <citation type="journal article" date="2017" name="Nat. Ecol. Evol.">
        <title>Genome expansion and lineage-specific genetic innovations in the forest pathogenic fungi Armillaria.</title>
        <authorList>
            <person name="Sipos G."/>
            <person name="Prasanna A.N."/>
            <person name="Walter M.C."/>
            <person name="O'Connor E."/>
            <person name="Balint B."/>
            <person name="Krizsan K."/>
            <person name="Kiss B."/>
            <person name="Hess J."/>
            <person name="Varga T."/>
            <person name="Slot J."/>
            <person name="Riley R."/>
            <person name="Boka B."/>
            <person name="Rigling D."/>
            <person name="Barry K."/>
            <person name="Lee J."/>
            <person name="Mihaltcheva S."/>
            <person name="LaButti K."/>
            <person name="Lipzen A."/>
            <person name="Waldron R."/>
            <person name="Moloney N.M."/>
            <person name="Sperisen C."/>
            <person name="Kredics L."/>
            <person name="Vagvoelgyi C."/>
            <person name="Patrignani A."/>
            <person name="Fitzpatrick D."/>
            <person name="Nagy I."/>
            <person name="Doyle S."/>
            <person name="Anderson J.B."/>
            <person name="Grigoriev I.V."/>
            <person name="Gueldener U."/>
            <person name="Muensterkoetter M."/>
            <person name="Nagy L.G."/>
        </authorList>
    </citation>
    <scope>NUCLEOTIDE SEQUENCE [LARGE SCALE GENOMIC DNA]</scope>
    <source>
        <strain evidence="3">C18/9</strain>
    </source>
</reference>
<feature type="compositionally biased region" description="Basic and acidic residues" evidence="1">
    <location>
        <begin position="332"/>
        <end position="364"/>
    </location>
</feature>
<evidence type="ECO:0000256" key="1">
    <source>
        <dbReference type="SAM" id="MobiDB-lite"/>
    </source>
</evidence>
<feature type="compositionally biased region" description="Basic and acidic residues" evidence="1">
    <location>
        <begin position="278"/>
        <end position="324"/>
    </location>
</feature>
<dbReference type="EMBL" id="FUEG01000001">
    <property type="protein sequence ID" value="SJK96906.1"/>
    <property type="molecule type" value="Genomic_DNA"/>
</dbReference>
<dbReference type="AlphaFoldDB" id="A0A284QKB3"/>